<feature type="domain" description="Flavodoxin-like" evidence="1">
    <location>
        <begin position="3"/>
        <end position="138"/>
    </location>
</feature>
<evidence type="ECO:0000259" key="1">
    <source>
        <dbReference type="PROSITE" id="PS50902"/>
    </source>
</evidence>
<protein>
    <recommendedName>
        <fullName evidence="1">Flavodoxin-like domain-containing protein</fullName>
    </recommendedName>
</protein>
<dbReference type="InterPro" id="IPR029039">
    <property type="entry name" value="Flavoprotein-like_sf"/>
</dbReference>
<dbReference type="RefSeq" id="WP_167703553.1">
    <property type="nucleotide sequence ID" value="NZ_CP118168.1"/>
</dbReference>
<dbReference type="Proteomes" id="UP000752013">
    <property type="component" value="Unassembled WGS sequence"/>
</dbReference>
<dbReference type="GO" id="GO:0010181">
    <property type="term" value="F:FMN binding"/>
    <property type="evidence" value="ECO:0007669"/>
    <property type="project" value="InterPro"/>
</dbReference>
<dbReference type="EMBL" id="JAATLK010000001">
    <property type="protein sequence ID" value="NIZ47130.1"/>
    <property type="molecule type" value="Genomic_DNA"/>
</dbReference>
<comment type="caution">
    <text evidence="2">The sequence shown here is derived from an EMBL/GenBank/DDBJ whole genome shotgun (WGS) entry which is preliminary data.</text>
</comment>
<sequence length="143" mass="15915">MNSCIIYNSKTGNTKKIANSMAKSLQTEAYSVKDTIDLNNIDILFLGDGNYGGNCSAAMQDFIDHKLSGTSIKHIILFGTYGGLTNAMQKMRKRLEALHLPVVPEEFGTKGRAWLFINMFYPNKHTLTEAALFAKTIIKTYAQ</sequence>
<evidence type="ECO:0000313" key="2">
    <source>
        <dbReference type="EMBL" id="NIZ47130.1"/>
    </source>
</evidence>
<dbReference type="InterPro" id="IPR008254">
    <property type="entry name" value="Flavodoxin/NO_synth"/>
</dbReference>
<dbReference type="Gene3D" id="3.40.50.360">
    <property type="match status" value="1"/>
</dbReference>
<dbReference type="AlphaFoldDB" id="A0A968KT00"/>
<evidence type="ECO:0000313" key="3">
    <source>
        <dbReference type="Proteomes" id="UP000752013"/>
    </source>
</evidence>
<dbReference type="Pfam" id="PF12641">
    <property type="entry name" value="Flavodoxin_3"/>
    <property type="match status" value="1"/>
</dbReference>
<gene>
    <name evidence="2" type="ORF">HCT46_04270</name>
</gene>
<accession>A0A968KT00</accession>
<dbReference type="PROSITE" id="PS50902">
    <property type="entry name" value="FLAVODOXIN_LIKE"/>
    <property type="match status" value="1"/>
</dbReference>
<dbReference type="SUPFAM" id="SSF52218">
    <property type="entry name" value="Flavoproteins"/>
    <property type="match status" value="1"/>
</dbReference>
<proteinExistence type="predicted"/>
<name>A0A968KT00_9SPIO</name>
<keyword evidence="3" id="KW-1185">Reference proteome</keyword>
<reference evidence="2" key="1">
    <citation type="submission" date="2020-03" db="EMBL/GenBank/DDBJ databases">
        <title>Spirochaetal bacteria isolated from arthropods constitute a novel genus Entomospira genus novum within the order Spirochaetales.</title>
        <authorList>
            <person name="Grana-Miraglia L."/>
            <person name="Sikutova S."/>
            <person name="Fingerle V."/>
            <person name="Sing A."/>
            <person name="Castillo-Ramirez S."/>
            <person name="Margos G."/>
            <person name="Rudolf I."/>
        </authorList>
    </citation>
    <scope>NUCLEOTIDE SEQUENCE</scope>
    <source>
        <strain evidence="2">BR208</strain>
    </source>
</reference>
<organism evidence="2 3">
    <name type="scientific">Entomospira nematocerorum</name>
    <dbReference type="NCBI Taxonomy" id="2719987"/>
    <lineage>
        <taxon>Bacteria</taxon>
        <taxon>Pseudomonadati</taxon>
        <taxon>Spirochaetota</taxon>
        <taxon>Spirochaetia</taxon>
        <taxon>Spirochaetales</taxon>
        <taxon>Spirochaetaceae</taxon>
        <taxon>Entomospira</taxon>
    </lineage>
</organism>